<evidence type="ECO:0000256" key="1">
    <source>
        <dbReference type="SAM" id="MobiDB-lite"/>
    </source>
</evidence>
<feature type="region of interest" description="Disordered" evidence="1">
    <location>
        <begin position="101"/>
        <end position="130"/>
    </location>
</feature>
<dbReference type="AlphaFoldDB" id="A0A7R9I3A5"/>
<name>A0A7R9I3A5_9NEOP</name>
<accession>A0A7R9I3A5</accession>
<evidence type="ECO:0000313" key="2">
    <source>
        <dbReference type="EMBL" id="CAD7446085.1"/>
    </source>
</evidence>
<gene>
    <name evidence="2" type="ORF">TBIB3V08_LOCUS8424</name>
</gene>
<protein>
    <submittedName>
        <fullName evidence="2">Uncharacterized protein</fullName>
    </submittedName>
</protein>
<organism evidence="2">
    <name type="scientific">Timema bartmani</name>
    <dbReference type="NCBI Taxonomy" id="61472"/>
    <lineage>
        <taxon>Eukaryota</taxon>
        <taxon>Metazoa</taxon>
        <taxon>Ecdysozoa</taxon>
        <taxon>Arthropoda</taxon>
        <taxon>Hexapoda</taxon>
        <taxon>Insecta</taxon>
        <taxon>Pterygota</taxon>
        <taxon>Neoptera</taxon>
        <taxon>Polyneoptera</taxon>
        <taxon>Phasmatodea</taxon>
        <taxon>Timematodea</taxon>
        <taxon>Timematoidea</taxon>
        <taxon>Timematidae</taxon>
        <taxon>Timema</taxon>
    </lineage>
</organism>
<feature type="region of interest" description="Disordered" evidence="1">
    <location>
        <begin position="56"/>
        <end position="75"/>
    </location>
</feature>
<proteinExistence type="predicted"/>
<sequence length="267" mass="29428">MKKPIIIAFYYLFRSHMHDNYSKGHSTPSKKNKSFHRKHNYTTTKQFNNTTFDSSQVTVGQDAKGGVTSPERRTRPVAWLNGEVLSSSGLTTEYRNLGGHTASHEATQPKSSGSSSASWGCHLSPGNQVQRPCKDRLTNIKEVKMGNVIAASQKSSAKIEDKINVSTLPPDPPVNMGLESRLNSDIYLGSTPTSFTEANLEDSQIQYRSRGVASPLSELSIMEWGLVLVLGVDRKLSLPDTEPGPRGDLPIDIPYGARPILELERIF</sequence>
<dbReference type="EMBL" id="OD567730">
    <property type="protein sequence ID" value="CAD7446085.1"/>
    <property type="molecule type" value="Genomic_DNA"/>
</dbReference>
<reference evidence="2" key="1">
    <citation type="submission" date="2020-11" db="EMBL/GenBank/DDBJ databases">
        <authorList>
            <person name="Tran Van P."/>
        </authorList>
    </citation>
    <scope>NUCLEOTIDE SEQUENCE</scope>
</reference>